<keyword evidence="9" id="KW-1185">Reference proteome</keyword>
<keyword evidence="2" id="KW-0808">Transferase</keyword>
<dbReference type="InterPro" id="IPR010383">
    <property type="entry name" value="Glyco_hydrolase_94_b-supersand"/>
</dbReference>
<evidence type="ECO:0000313" key="9">
    <source>
        <dbReference type="Proteomes" id="UP000217076"/>
    </source>
</evidence>
<feature type="domain" description="Glycosyl hydrolase 94 supersandwich" evidence="5">
    <location>
        <begin position="1568"/>
        <end position="1837"/>
    </location>
</feature>
<dbReference type="GO" id="GO:0016757">
    <property type="term" value="F:glycosyltransferase activity"/>
    <property type="evidence" value="ECO:0007669"/>
    <property type="project" value="UniProtKB-KW"/>
</dbReference>
<dbReference type="InterPro" id="IPR011013">
    <property type="entry name" value="Gal_mutarotase_sf_dom"/>
</dbReference>
<evidence type="ECO:0000256" key="3">
    <source>
        <dbReference type="SAM" id="MobiDB-lite"/>
    </source>
</evidence>
<feature type="transmembrane region" description="Helical" evidence="4">
    <location>
        <begin position="842"/>
        <end position="864"/>
    </location>
</feature>
<dbReference type="Pfam" id="PF17167">
    <property type="entry name" value="Glyco_hydro_94"/>
    <property type="match status" value="1"/>
</dbReference>
<dbReference type="EMBL" id="FNCV01000012">
    <property type="protein sequence ID" value="SDH77084.1"/>
    <property type="molecule type" value="Genomic_DNA"/>
</dbReference>
<dbReference type="InterPro" id="IPR012341">
    <property type="entry name" value="6hp_glycosidase-like_sf"/>
</dbReference>
<sequence length="2855" mass="309469">MQSLRHPGIRRRPSSAPLWVGPAPIREERFGLDRLERHAESLAVAQQVTARPPRVPPLDRRLKSNATALLADYRSSAAEAEKGGDIVPAAEWLLDNYHLVEKQIRQIHDHLPAGYYRQLPKLAAGPLAGYPRVFGLAWAFVAHTDSHIDPVMLRCFIKAYQRVQPLMIGELWAVAITLRIVLVENLRRLSAQIVLGRSERSDADTLADRLLASAGAKAALDADIATRAVGPLSEVFAAQLAKRLRDQDPTMTPAIGWLSERLEQQGGSIEQVVSRTQQRLGYSNVSVRNVINSMRLISDIDWAEFVESISLVDERLRAAGRFADMDFPTRDLYRAAIETLARGSVLSEGDVTDHAIRAANEAARTAPTQDMAERVGDPGFHLIGHGRRALEQAIGFRPTYPARLGRLGRDMGLAGYVAAMVVMTLLVLALPLWCLSLTGLGWGGLAIFAILAAVPATEVATALVNRLATWRHRPIILPGFELATGIPGSARTLVAVPTLLTRETDLRDQVETLEVHYLSGSGGDITFALLSDGADADHEVVDSDAGLLSVAVEAIAALNRRHGPGPAGDRFLFLHRHRRFNPKQGVWMGWERKRGKLVELNRLLRGATDTSFAAVGGVAPHVPEGVRYVITLDADTRLPRDAARRLVGKMSHPLNRPILDPALRRVTDGYGILQPRVTPSLPRGAEGSLFQRVFSGPAGMDPYAAAVSDVYQDVFAEGSFAGKGIYDVDAFEAAMSGRVPENALLSHDLFEGLWVRAGLASDVEVVEDFPNRHDVAAKRQHRWIRGDWQLLPWVFGHWTGPGAPTPLGRWKMLDNLRRSLLAPFLLFALVACWVMPTPAAWVGIGFVLAAMALPAFLPSAFAILPRRSGLTARSHFDTLGKGVWLAMVQVFLSVCFLPDQTRRAVDAIGRTVRRLFVTRRNLLEWTTAATSTAAPRLDLRGFYATMRGGVTLGLILAGAAVVIAPSSWLVILPVAVSWAAMPAIAYRISRPTPRARRLVVSDADRAALRLVARRTWRFFETFVTKADSFLPPDNFQVDPAPVLAHRTSPTNIGLYLLSTVAARDFGWAGTTETVERLEATLTAMDGLARYKGHFFNWYDTRDGHVLDPAYVSSVDSGNLAGHLIALANACEDWATPAPGKPDAPPNAPEVDVRAGLTDTVRLARLAIADLPAAPRGQGPSVSACLDEIETLLEGAQGLDLVFAPLNRLAGKAADAVRDSLPMADDDDLASDPLFWIDALRTAGLSHARDRHLDHNAARHLADRLRGLAAQARAMALAMDFTGLLNPERMLLSIGYSLADNGLDANCYDLLASEARLASLFAIAKGDVPTRHWFRLGRGATPMGGGSALISWSGSMFEYLMPSLVMRAPIGSVLEQTNRLAVAAQQGHARTLDIPWGVSESAFNARDPELTYQYSSFGVPGLGLKRGLAGDAVVAPYASALGAMVDPHGARRNFDRLTGMGALGRHGFFDALDFTHSRIPEGETVAIVRTFMAHHQGMTIVALANAVTDGRMRDRFHRDPMIKACELLLQERVPQDVAVARPDLEGVRTPVAAITSAGAATRRLSVAASGAPATHLLSNGRYAVMLTATGGGYSRWGNIAVTRWREDAAPEDGGTFIVLRDRATGKRWTASASPTGEGGRQGHVLFSEDHAQFTGHDGTLTTTMDVLVSGEDDGEVRRVSLTNSGWRPRDIELTSYTELVLAPVAADAAHPAFSRMFVQTAHLPEFEALTATRRPRSPDDPGVWAAHFAVVEGDIAADPEFETDRARFLGRGAGTLAGAVAMQDGRTLSNTVGTVLDPVFSLRRCVTIPGGSVARVSFWTVAASTRAALLDLIDKHHDRNAFDRAKTLAWTQGQVELRHIGIGAAQAADFQTLAAPILYQDPRYRMSVEAISRAAGPQSGLWPLGISGDLPIVLLRIDDSADMAAVGQMLQAHEYWRMKQVAVDLVIVNEHPASYIQDLQAALEAAVRKSQSRPRLGESVAAGAVHVLRRDLVPQETRDLLAATARVVLHARRGSVADQIARVERPATGARPKARHPDARPAQGPRRSAPGGADLEYFNGFGGFDREGREYVTVLTGDETTPAPWINVIANAEFGFQVSAEGAGYTWAVNSRENPLTRWSNDPVIDPSGEAILVRDESTGAVWSPMARPGRDGGTYVARHGFGYSRFEHEAEGVALDLIQFVPRADPIKISRLTLRNRSGQRRRLSVTAAVEWMVGIAPGTASPFLLTGRDDETGAIFTRNPWGPGFPDRVAFTDLGGRQTSWTTDRAALHGGVGAPVSDTAGVGLDRCVALTAAIDLADGEETDVVWFMGECASDADARALIARFRRADLDAVLAAVTDHWTGLLGAVQVRTPDRAMDIMLNGWLLYQTLACRILARSGFYQASGAYGFRDQLQDGMALTFACPEEARTHLLRAAARQFVEGDVQHWWLPHSGQGTRTRISDDRIWLVFAVASYVMTSGDAGVLDEPVSFLAGPGLKPGAHDAFFTPTLSDRRASLFEHCALALDRSLALLGPHGLPLMGTGDWNDGMNRVGEDGQGESVWLAWLMARTVALFAPLATDRGDARAQGWRDQAAGIVAAVEREAWDGDWYRRATFDDGTWLGTRDGDACRIDSIAQSWAVLSEVADPDRAARAMAALDRHLVRRQDRLVLLFTPPFDSTTHDPGYIRGYPPGLRENGGQYTHAAMWAILAFAKLGDGAKAAELFAMLNPITHARRHDDVQRYKVEPYVVAADVYSQPPHVGRGGWTWYTGSAAWMYRAGVEGILGLRREGGDLVVDPRIPETWPGFEATVTVAGTRCDIRVKTALAFTEDQPCVALDGALIAAGAGAARIPLDGMPHALVITLTTESAQPQCDGGH</sequence>
<dbReference type="Pfam" id="PF10091">
    <property type="entry name" value="Glycoamylase"/>
    <property type="match status" value="1"/>
</dbReference>
<feature type="domain" description="Glycoamylase-like" evidence="6">
    <location>
        <begin position="1309"/>
        <end position="1517"/>
    </location>
</feature>
<feature type="domain" description="Glycosyl hydrolase 94 catalytic" evidence="7">
    <location>
        <begin position="2340"/>
        <end position="2764"/>
    </location>
</feature>
<feature type="region of interest" description="Disordered" evidence="3">
    <location>
        <begin position="2020"/>
        <end position="2052"/>
    </location>
</feature>
<dbReference type="SUPFAM" id="SSF48208">
    <property type="entry name" value="Six-hairpin glycosidases"/>
    <property type="match status" value="1"/>
</dbReference>
<dbReference type="PANTHER" id="PTHR37469">
    <property type="entry name" value="CELLOBIONIC ACID PHOSPHORYLASE-RELATED"/>
    <property type="match status" value="1"/>
</dbReference>
<keyword evidence="4" id="KW-0812">Transmembrane</keyword>
<evidence type="ECO:0000259" key="5">
    <source>
        <dbReference type="Pfam" id="PF06165"/>
    </source>
</evidence>
<dbReference type="CDD" id="cd11756">
    <property type="entry name" value="GH94N_ChvB_NdvB_1_like"/>
    <property type="match status" value="1"/>
</dbReference>
<dbReference type="Gene3D" id="1.50.10.140">
    <property type="match status" value="2"/>
</dbReference>
<dbReference type="CDD" id="cd11753">
    <property type="entry name" value="GH94N_ChvB_NdvB_2_like"/>
    <property type="match status" value="1"/>
</dbReference>
<keyword evidence="1" id="KW-0328">Glycosyltransferase</keyword>
<protein>
    <submittedName>
        <fullName evidence="8">Cyclic beta-1,2-glucan synthetase</fullName>
    </submittedName>
</protein>
<dbReference type="PANTHER" id="PTHR37469:SF2">
    <property type="entry name" value="CELLOBIONIC ACID PHOSPHORYLASE"/>
    <property type="match status" value="1"/>
</dbReference>
<feature type="transmembrane region" description="Helical" evidence="4">
    <location>
        <begin position="439"/>
        <end position="464"/>
    </location>
</feature>
<dbReference type="InterPro" id="IPR008928">
    <property type="entry name" value="6-hairpin_glycosidase_sf"/>
</dbReference>
<evidence type="ECO:0000256" key="4">
    <source>
        <dbReference type="SAM" id="Phobius"/>
    </source>
</evidence>
<gene>
    <name evidence="8" type="ORF">SAMN05421742_11227</name>
</gene>
<evidence type="ECO:0000259" key="6">
    <source>
        <dbReference type="Pfam" id="PF10091"/>
    </source>
</evidence>
<dbReference type="GO" id="GO:0030246">
    <property type="term" value="F:carbohydrate binding"/>
    <property type="evidence" value="ECO:0007669"/>
    <property type="project" value="InterPro"/>
</dbReference>
<proteinExistence type="predicted"/>
<dbReference type="InterPro" id="IPR037824">
    <property type="entry name" value="GH94N_2_NdvB"/>
</dbReference>
<accession>A0A1G8F4M6</accession>
<evidence type="ECO:0000256" key="1">
    <source>
        <dbReference type="ARBA" id="ARBA00022676"/>
    </source>
</evidence>
<dbReference type="InterPro" id="IPR019282">
    <property type="entry name" value="Glycoamylase-like_cons_dom"/>
</dbReference>
<dbReference type="OrthoDB" id="9769991at2"/>
<organism evidence="8 9">
    <name type="scientific">Roseospirillum parvum</name>
    <dbReference type="NCBI Taxonomy" id="83401"/>
    <lineage>
        <taxon>Bacteria</taxon>
        <taxon>Pseudomonadati</taxon>
        <taxon>Pseudomonadota</taxon>
        <taxon>Alphaproteobacteria</taxon>
        <taxon>Rhodospirillales</taxon>
        <taxon>Rhodospirillaceae</taxon>
        <taxon>Roseospirillum</taxon>
    </lineage>
</organism>
<dbReference type="Gene3D" id="2.60.420.10">
    <property type="entry name" value="Maltose phosphorylase, domain 3"/>
    <property type="match status" value="1"/>
</dbReference>
<feature type="transmembrane region" description="Helical" evidence="4">
    <location>
        <begin position="819"/>
        <end position="836"/>
    </location>
</feature>
<dbReference type="Gene3D" id="1.50.10.10">
    <property type="match status" value="1"/>
</dbReference>
<feature type="transmembrane region" description="Helical" evidence="4">
    <location>
        <begin position="413"/>
        <end position="433"/>
    </location>
</feature>
<evidence type="ECO:0000259" key="7">
    <source>
        <dbReference type="Pfam" id="PF17167"/>
    </source>
</evidence>
<dbReference type="SUPFAM" id="SSF74650">
    <property type="entry name" value="Galactose mutarotase-like"/>
    <property type="match status" value="2"/>
</dbReference>
<name>A0A1G8F4M6_9PROT</name>
<dbReference type="Proteomes" id="UP000217076">
    <property type="component" value="Unassembled WGS sequence"/>
</dbReference>
<dbReference type="InterPro" id="IPR052047">
    <property type="entry name" value="GH94_Enzymes"/>
</dbReference>
<feature type="domain" description="Glycosyl hydrolase 94 supersandwich" evidence="5">
    <location>
        <begin position="2068"/>
        <end position="2327"/>
    </location>
</feature>
<dbReference type="GO" id="GO:0005975">
    <property type="term" value="P:carbohydrate metabolic process"/>
    <property type="evidence" value="ECO:0007669"/>
    <property type="project" value="InterPro"/>
</dbReference>
<feature type="transmembrane region" description="Helical" evidence="4">
    <location>
        <begin position="944"/>
        <end position="964"/>
    </location>
</feature>
<dbReference type="InterPro" id="IPR033432">
    <property type="entry name" value="GH94_catalytic"/>
</dbReference>
<dbReference type="InterPro" id="IPR037820">
    <property type="entry name" value="GH94N_NdvB"/>
</dbReference>
<keyword evidence="4" id="KW-0472">Membrane</keyword>
<dbReference type="Gene3D" id="2.70.98.40">
    <property type="entry name" value="Glycoside hydrolase, family 65, N-terminal domain"/>
    <property type="match status" value="2"/>
</dbReference>
<evidence type="ECO:0000313" key="8">
    <source>
        <dbReference type="EMBL" id="SDH77084.1"/>
    </source>
</evidence>
<dbReference type="Pfam" id="PF06165">
    <property type="entry name" value="GH94_b-supersand"/>
    <property type="match status" value="2"/>
</dbReference>
<evidence type="ECO:0000256" key="2">
    <source>
        <dbReference type="ARBA" id="ARBA00022679"/>
    </source>
</evidence>
<dbReference type="SMART" id="SM01068">
    <property type="entry name" value="CBM_X"/>
    <property type="match status" value="2"/>
</dbReference>
<dbReference type="STRING" id="83401.SAMN05421742_11227"/>
<dbReference type="InterPro" id="IPR037018">
    <property type="entry name" value="GH65_N"/>
</dbReference>
<reference evidence="9" key="1">
    <citation type="submission" date="2016-10" db="EMBL/GenBank/DDBJ databases">
        <authorList>
            <person name="Varghese N."/>
            <person name="Submissions S."/>
        </authorList>
    </citation>
    <scope>NUCLEOTIDE SEQUENCE [LARGE SCALE GENOMIC DNA]</scope>
    <source>
        <strain evidence="9">930I</strain>
    </source>
</reference>
<keyword evidence="4" id="KW-1133">Transmembrane helix</keyword>